<dbReference type="EMBL" id="SIRE01000007">
    <property type="protein sequence ID" value="TBL79472.1"/>
    <property type="molecule type" value="Genomic_DNA"/>
</dbReference>
<evidence type="ECO:0000313" key="2">
    <source>
        <dbReference type="Proteomes" id="UP000293142"/>
    </source>
</evidence>
<organism evidence="1 2">
    <name type="scientific">Paenibacillus thalictri</name>
    <dbReference type="NCBI Taxonomy" id="2527873"/>
    <lineage>
        <taxon>Bacteria</taxon>
        <taxon>Bacillati</taxon>
        <taxon>Bacillota</taxon>
        <taxon>Bacilli</taxon>
        <taxon>Bacillales</taxon>
        <taxon>Paenibacillaceae</taxon>
        <taxon>Paenibacillus</taxon>
    </lineage>
</organism>
<dbReference type="InterPro" id="IPR036380">
    <property type="entry name" value="Isochorismatase-like_sf"/>
</dbReference>
<gene>
    <name evidence="1" type="ORF">EYB31_11210</name>
</gene>
<sequence length="255" mass="28935">MNENPNQLGVTLQTQELAHDAQGYLVWKKEQNPTVLEMNKTAIILSDLWDLHWCRGAAERLLPLLGKINEVNARIRNLGGLVVHAPSNTMEFYDNTPARNRLLEARPIQPPKEKDLQFPPLPIDDSDGGSDTNNNFGKVNENVWTRQHPEVHIDPSKDIVCGDEGEKLYSLFTQKQITTLLFAGVHTNMCILNRSFGIKQMLRWGFKCILIRDLTDAMYNPAMRPYVSHEQGTELVVEYIEKFVCPTVASPEIIA</sequence>
<dbReference type="OrthoDB" id="128506at2"/>
<proteinExistence type="predicted"/>
<accession>A0A4V2J4E3</accession>
<keyword evidence="2" id="KW-1185">Reference proteome</keyword>
<dbReference type="Proteomes" id="UP000293142">
    <property type="component" value="Unassembled WGS sequence"/>
</dbReference>
<name>A0A4V2J4E3_9BACL</name>
<dbReference type="AlphaFoldDB" id="A0A4V2J4E3"/>
<dbReference type="SUPFAM" id="SSF52499">
    <property type="entry name" value="Isochorismatase-like hydrolases"/>
    <property type="match status" value="1"/>
</dbReference>
<comment type="caution">
    <text evidence="1">The sequence shown here is derived from an EMBL/GenBank/DDBJ whole genome shotgun (WGS) entry which is preliminary data.</text>
</comment>
<evidence type="ECO:0000313" key="1">
    <source>
        <dbReference type="EMBL" id="TBL79472.1"/>
    </source>
</evidence>
<dbReference type="RefSeq" id="WP_131013417.1">
    <property type="nucleotide sequence ID" value="NZ_SIRE01000007.1"/>
</dbReference>
<protein>
    <submittedName>
        <fullName evidence="1">Isochorismatase family protein</fullName>
    </submittedName>
</protein>
<dbReference type="Gene3D" id="3.40.50.850">
    <property type="entry name" value="Isochorismatase-like"/>
    <property type="match status" value="1"/>
</dbReference>
<reference evidence="1 2" key="1">
    <citation type="submission" date="2019-02" db="EMBL/GenBank/DDBJ databases">
        <title>Paenibacillus sp. nov., isolated from surface-sterilized tissue of Thalictrum simplex L.</title>
        <authorList>
            <person name="Tuo L."/>
        </authorList>
    </citation>
    <scope>NUCLEOTIDE SEQUENCE [LARGE SCALE GENOMIC DNA]</scope>
    <source>
        <strain evidence="1 2">N2SHLJ1</strain>
    </source>
</reference>